<comment type="caution">
    <text evidence="3">The sequence shown here is derived from an EMBL/GenBank/DDBJ whole genome shotgun (WGS) entry which is preliminary data.</text>
</comment>
<evidence type="ECO:0000256" key="2">
    <source>
        <dbReference type="SAM" id="Phobius"/>
    </source>
</evidence>
<proteinExistence type="predicted"/>
<evidence type="ECO:0000313" key="3">
    <source>
        <dbReference type="EMBL" id="KAJ8384531.1"/>
    </source>
</evidence>
<feature type="transmembrane region" description="Helical" evidence="2">
    <location>
        <begin position="131"/>
        <end position="151"/>
    </location>
</feature>
<keyword evidence="4" id="KW-1185">Reference proteome</keyword>
<dbReference type="Proteomes" id="UP001221898">
    <property type="component" value="Unassembled WGS sequence"/>
</dbReference>
<keyword evidence="2" id="KW-0472">Membrane</keyword>
<gene>
    <name evidence="3" type="ORF">AAFF_G00204460</name>
</gene>
<accession>A0AAD7RKQ4</accession>
<dbReference type="EMBL" id="JAINUG010000270">
    <property type="protein sequence ID" value="KAJ8384531.1"/>
    <property type="molecule type" value="Genomic_DNA"/>
</dbReference>
<feature type="region of interest" description="Disordered" evidence="1">
    <location>
        <begin position="1"/>
        <end position="26"/>
    </location>
</feature>
<feature type="region of interest" description="Disordered" evidence="1">
    <location>
        <begin position="157"/>
        <end position="254"/>
    </location>
</feature>
<evidence type="ECO:0000256" key="1">
    <source>
        <dbReference type="SAM" id="MobiDB-lite"/>
    </source>
</evidence>
<evidence type="ECO:0000313" key="4">
    <source>
        <dbReference type="Proteomes" id="UP001221898"/>
    </source>
</evidence>
<name>A0AAD7RKQ4_9TELE</name>
<dbReference type="AlphaFoldDB" id="A0AAD7RKQ4"/>
<feature type="compositionally biased region" description="Basic and acidic residues" evidence="1">
    <location>
        <begin position="245"/>
        <end position="254"/>
    </location>
</feature>
<protein>
    <submittedName>
        <fullName evidence="3">Uncharacterized protein</fullName>
    </submittedName>
</protein>
<feature type="compositionally biased region" description="Basic and acidic residues" evidence="1">
    <location>
        <begin position="13"/>
        <end position="26"/>
    </location>
</feature>
<reference evidence="3" key="1">
    <citation type="journal article" date="2023" name="Science">
        <title>Genome structures resolve the early diversification of teleost fishes.</title>
        <authorList>
            <person name="Parey E."/>
            <person name="Louis A."/>
            <person name="Montfort J."/>
            <person name="Bouchez O."/>
            <person name="Roques C."/>
            <person name="Iampietro C."/>
            <person name="Lluch J."/>
            <person name="Castinel A."/>
            <person name="Donnadieu C."/>
            <person name="Desvignes T."/>
            <person name="Floi Bucao C."/>
            <person name="Jouanno E."/>
            <person name="Wen M."/>
            <person name="Mejri S."/>
            <person name="Dirks R."/>
            <person name="Jansen H."/>
            <person name="Henkel C."/>
            <person name="Chen W.J."/>
            <person name="Zahm M."/>
            <person name="Cabau C."/>
            <person name="Klopp C."/>
            <person name="Thompson A.W."/>
            <person name="Robinson-Rechavi M."/>
            <person name="Braasch I."/>
            <person name="Lecointre G."/>
            <person name="Bobe J."/>
            <person name="Postlethwait J.H."/>
            <person name="Berthelot C."/>
            <person name="Roest Crollius H."/>
            <person name="Guiguen Y."/>
        </authorList>
    </citation>
    <scope>NUCLEOTIDE SEQUENCE</scope>
    <source>
        <strain evidence="3">NC1722</strain>
    </source>
</reference>
<keyword evidence="2" id="KW-0812">Transmembrane</keyword>
<organism evidence="3 4">
    <name type="scientific">Aldrovandia affinis</name>
    <dbReference type="NCBI Taxonomy" id="143900"/>
    <lineage>
        <taxon>Eukaryota</taxon>
        <taxon>Metazoa</taxon>
        <taxon>Chordata</taxon>
        <taxon>Craniata</taxon>
        <taxon>Vertebrata</taxon>
        <taxon>Euteleostomi</taxon>
        <taxon>Actinopterygii</taxon>
        <taxon>Neopterygii</taxon>
        <taxon>Teleostei</taxon>
        <taxon>Notacanthiformes</taxon>
        <taxon>Halosauridae</taxon>
        <taxon>Aldrovandia</taxon>
    </lineage>
</organism>
<keyword evidence="2" id="KW-1133">Transmembrane helix</keyword>
<sequence length="254" mass="28197">MTLYDSTSKTKRRVPEESEKKGGTGDTAIKDLEIETSNCDNKLAILQREIEDIKHKASIVKGQLDLILVPNSKLDQLLKSIHQLRMPHKDDFCHVPGLDTYLEAARRYISVGLLSVETHLKDLSGIMSQPYVSTCLVGLITLLCLYVGIAVKWQQAQPGHRDGHGDNEAIDLQNDDGQQENQEGDGCNLEPEGHGQNPLPLTEDLAPEQADERNPSEAPAQVPDATEDECCDENHSITKTPITETRPETKHYVK</sequence>